<evidence type="ECO:0000256" key="11">
    <source>
        <dbReference type="ARBA" id="ARBA00031499"/>
    </source>
</evidence>
<dbReference type="Gene3D" id="3.40.50.620">
    <property type="entry name" value="HUPs"/>
    <property type="match status" value="1"/>
</dbReference>
<evidence type="ECO:0000256" key="16">
    <source>
        <dbReference type="ARBA" id="ARBA00047731"/>
    </source>
</evidence>
<evidence type="ECO:0000256" key="8">
    <source>
        <dbReference type="ARBA" id="ARBA00022840"/>
    </source>
</evidence>
<keyword evidence="5" id="KW-0479">Metal-binding</keyword>
<evidence type="ECO:0000256" key="4">
    <source>
        <dbReference type="ARBA" id="ARBA00022598"/>
    </source>
</evidence>
<feature type="domain" description="tRNA synthetases class I catalytic" evidence="19">
    <location>
        <begin position="211"/>
        <end position="507"/>
    </location>
</feature>
<dbReference type="GO" id="GO:0005737">
    <property type="term" value="C:cytoplasm"/>
    <property type="evidence" value="ECO:0007669"/>
    <property type="project" value="TreeGrafter"/>
</dbReference>
<keyword evidence="4 21" id="KW-0436">Ligase</keyword>
<dbReference type="InterPro" id="IPR032678">
    <property type="entry name" value="tRNA-synt_1_cat_dom"/>
</dbReference>
<sequence>MIPRVPQSTVWSAGHFCKFFKSGQIWSGRRWCFSGSSTMPNVMSVSLASYSRSQLDTVQKIAFNSRKGLTNHEQTHLSAVYIQHRRHHKPHHAYPIRCSLARNMNPKIANFARYFSTSCHGNDRPVLFHKQISDVCVNIKTHKHSGNFTGNGTLVEREKIADLKRSSPVIAGPNLADGDVLHERTGHNTGILVVNSLTKQQLKKEPLVLRNQNVATWYSCGPTVYDSPHLGHGSCYVRFDFLRRILAEYYDITVVQVLGITDIDSNIIQRAREEGMDFYKLTKKYETEFFRDLERLQVLPATVNPRVTDHMPQIINFIQRVIKNGYAYPTESGSVYFDVQAFGAHRYKKLATHFMEPRKTDTNKKSQEDFALWKAAKPNEPWWHSPWGNRKGRPGWHIECSAMSSAIFGENLDIHTGGRDLAFPHHNNEIAQCEACFNSKSWARYFLHSGHLFRKSDPNKMSKSLKNVVTIDDFLQSYTANHFRVLCLMSKYNNDMEYSEETVHHAVKICKQLASFLNDADAYVKGQLMAQEISEAALMQKLADTQATFMKAVADDFDTKRGLDAIMELVRMANMAIGGKQHQQHMNVPRCPGAIAGVSSYINRTLQVLGVKFQSRKDVAASRSTKALSSTMDTLINLRSEVRKWALETPLEDDLKGSEVKQTETVDKPKSKKLMYKALHRRAELLQKCDNVRQGLLQAGVQIKDRGTSATWEYIEKKVGDQS</sequence>
<comment type="catalytic activity">
    <reaction evidence="18">
        <text>tRNA(Cys) + L-cysteine + ATP = L-cysteinyl-tRNA(Cys) + AMP + diphosphate</text>
        <dbReference type="Rhea" id="RHEA:17773"/>
        <dbReference type="Rhea" id="RHEA-COMP:9661"/>
        <dbReference type="Rhea" id="RHEA-COMP:9679"/>
        <dbReference type="ChEBI" id="CHEBI:30616"/>
        <dbReference type="ChEBI" id="CHEBI:33019"/>
        <dbReference type="ChEBI" id="CHEBI:35235"/>
        <dbReference type="ChEBI" id="CHEBI:78442"/>
        <dbReference type="ChEBI" id="CHEBI:78517"/>
        <dbReference type="ChEBI" id="CHEBI:456215"/>
        <dbReference type="EC" id="6.1.1.16"/>
    </reaction>
    <physiologicalReaction direction="right-to-left" evidence="18">
        <dbReference type="Rhea" id="RHEA:17775"/>
    </physiologicalReaction>
</comment>
<evidence type="ECO:0000313" key="20">
    <source>
        <dbReference type="Proteomes" id="UP000694845"/>
    </source>
</evidence>
<dbReference type="PANTHER" id="PTHR10890">
    <property type="entry name" value="CYSTEINYL-TRNA SYNTHETASE"/>
    <property type="match status" value="1"/>
</dbReference>
<dbReference type="InterPro" id="IPR009080">
    <property type="entry name" value="tRNAsynth_Ia_anticodon-bd"/>
</dbReference>
<reference evidence="21" key="1">
    <citation type="submission" date="2025-08" db="UniProtKB">
        <authorList>
            <consortium name="RefSeq"/>
        </authorList>
    </citation>
    <scope>IDENTIFICATION</scope>
</reference>
<evidence type="ECO:0000256" key="14">
    <source>
        <dbReference type="ARBA" id="ARBA00047499"/>
    </source>
</evidence>
<dbReference type="AlphaFoldDB" id="A0A8B7XHJ9"/>
<dbReference type="GO" id="GO:0004817">
    <property type="term" value="F:cysteine-tRNA ligase activity"/>
    <property type="evidence" value="ECO:0007669"/>
    <property type="project" value="UniProtKB-EC"/>
</dbReference>
<dbReference type="GO" id="GO:0046872">
    <property type="term" value="F:metal ion binding"/>
    <property type="evidence" value="ECO:0007669"/>
    <property type="project" value="UniProtKB-KW"/>
</dbReference>
<gene>
    <name evidence="21" type="primary">LOC110973313</name>
</gene>
<dbReference type="InterPro" id="IPR015803">
    <property type="entry name" value="Cys-tRNA-ligase"/>
</dbReference>
<dbReference type="PANTHER" id="PTHR10890:SF27">
    <property type="entry name" value="CYSTEINE--TRNA LIGASE, MITOCHONDRIAL-RELATED"/>
    <property type="match status" value="1"/>
</dbReference>
<evidence type="ECO:0000256" key="13">
    <source>
        <dbReference type="ARBA" id="ARBA00045476"/>
    </source>
</evidence>
<dbReference type="Pfam" id="PF01406">
    <property type="entry name" value="tRNA-synt_1e"/>
    <property type="match status" value="1"/>
</dbReference>
<comment type="similarity">
    <text evidence="2">Belongs to the class-I aminoacyl-tRNA synthetase family.</text>
</comment>
<comment type="catalytic activity">
    <reaction evidence="15">
        <text>2 L-cysteine = S-sulfanyl-L-cysteine + L-alanine</text>
        <dbReference type="Rhea" id="RHEA:78543"/>
        <dbReference type="ChEBI" id="CHEBI:35235"/>
        <dbReference type="ChEBI" id="CHEBI:57972"/>
        <dbReference type="ChEBI" id="CHEBI:58591"/>
    </reaction>
    <physiologicalReaction direction="left-to-right" evidence="15">
        <dbReference type="Rhea" id="RHEA:78544"/>
    </physiologicalReaction>
</comment>
<dbReference type="Proteomes" id="UP000694845">
    <property type="component" value="Unplaced"/>
</dbReference>
<evidence type="ECO:0000256" key="2">
    <source>
        <dbReference type="ARBA" id="ARBA00005594"/>
    </source>
</evidence>
<keyword evidence="8" id="KW-0067">ATP-binding</keyword>
<keyword evidence="10" id="KW-0030">Aminoacyl-tRNA synthetase</keyword>
<evidence type="ECO:0000256" key="5">
    <source>
        <dbReference type="ARBA" id="ARBA00022723"/>
    </source>
</evidence>
<dbReference type="HAMAP" id="MF_00041">
    <property type="entry name" value="Cys_tRNA_synth"/>
    <property type="match status" value="1"/>
</dbReference>
<evidence type="ECO:0000256" key="10">
    <source>
        <dbReference type="ARBA" id="ARBA00023146"/>
    </source>
</evidence>
<name>A0A8B7XHJ9_ACAPL</name>
<keyword evidence="6" id="KW-0547">Nucleotide-binding</keyword>
<dbReference type="GeneID" id="110973313"/>
<evidence type="ECO:0000256" key="3">
    <source>
        <dbReference type="ARBA" id="ARBA00012832"/>
    </source>
</evidence>
<evidence type="ECO:0000256" key="15">
    <source>
        <dbReference type="ARBA" id="ARBA00047548"/>
    </source>
</evidence>
<protein>
    <recommendedName>
        <fullName evidence="3">cysteine--tRNA ligase</fullName>
        <ecNumber evidence="3">6.1.1.16</ecNumber>
    </recommendedName>
    <alternativeName>
        <fullName evidence="11">Cysteinyl-tRNA synthetase</fullName>
    </alternativeName>
</protein>
<accession>A0A8B7XHJ9</accession>
<comment type="catalytic activity">
    <reaction evidence="14">
        <text>S-disulfanyl-L-cysteine + tRNA(Cys) + ATP = (S)-disulfanyl-L-cysteinyl-tRNA(Cys) + AMP + diphosphate</text>
        <dbReference type="Rhea" id="RHEA:78651"/>
        <dbReference type="Rhea" id="RHEA-COMP:9661"/>
        <dbReference type="Rhea" id="RHEA-COMP:19120"/>
        <dbReference type="ChEBI" id="CHEBI:30616"/>
        <dbReference type="ChEBI" id="CHEBI:33019"/>
        <dbReference type="ChEBI" id="CHEBI:78442"/>
        <dbReference type="ChEBI" id="CHEBI:229465"/>
        <dbReference type="ChEBI" id="CHEBI:229521"/>
        <dbReference type="ChEBI" id="CHEBI:456215"/>
    </reaction>
    <physiologicalReaction direction="left-to-right" evidence="14">
        <dbReference type="Rhea" id="RHEA:78652"/>
    </physiologicalReaction>
</comment>
<evidence type="ECO:0000313" key="21">
    <source>
        <dbReference type="RefSeq" id="XP_022079701.1"/>
    </source>
</evidence>
<dbReference type="KEGG" id="aplc:110973313"/>
<dbReference type="GO" id="GO:0006423">
    <property type="term" value="P:cysteinyl-tRNA aminoacylation"/>
    <property type="evidence" value="ECO:0007669"/>
    <property type="project" value="InterPro"/>
</dbReference>
<dbReference type="FunFam" id="3.40.50.620:FF:000027">
    <property type="entry name" value="Cysteine--tRNA ligase, cytoplasmic"/>
    <property type="match status" value="1"/>
</dbReference>
<comment type="catalytic activity">
    <reaction evidence="17">
        <text>S-sulfanyl-L-cysteine + tRNA(Cys) + ATP = (S)-sulfanyl-L-cysteinyl-tRNA(Cys) + AMP + diphosphate</text>
        <dbReference type="Rhea" id="RHEA:78647"/>
        <dbReference type="Rhea" id="RHEA-COMP:9661"/>
        <dbReference type="Rhea" id="RHEA-COMP:19119"/>
        <dbReference type="ChEBI" id="CHEBI:30616"/>
        <dbReference type="ChEBI" id="CHEBI:33019"/>
        <dbReference type="ChEBI" id="CHEBI:58591"/>
        <dbReference type="ChEBI" id="CHEBI:78442"/>
        <dbReference type="ChEBI" id="CHEBI:229520"/>
        <dbReference type="ChEBI" id="CHEBI:456215"/>
    </reaction>
    <physiologicalReaction direction="left-to-right" evidence="17">
        <dbReference type="Rhea" id="RHEA:78648"/>
    </physiologicalReaction>
</comment>
<organism evidence="20 21">
    <name type="scientific">Acanthaster planci</name>
    <name type="common">Crown-of-thorns starfish</name>
    <dbReference type="NCBI Taxonomy" id="133434"/>
    <lineage>
        <taxon>Eukaryota</taxon>
        <taxon>Metazoa</taxon>
        <taxon>Echinodermata</taxon>
        <taxon>Eleutherozoa</taxon>
        <taxon>Asterozoa</taxon>
        <taxon>Asteroidea</taxon>
        <taxon>Valvatacea</taxon>
        <taxon>Valvatida</taxon>
        <taxon>Acanthasteridae</taxon>
        <taxon>Acanthaster</taxon>
    </lineage>
</organism>
<proteinExistence type="inferred from homology"/>
<evidence type="ECO:0000256" key="18">
    <source>
        <dbReference type="ARBA" id="ARBA00049046"/>
    </source>
</evidence>
<dbReference type="OrthoDB" id="438179at2759"/>
<evidence type="ECO:0000256" key="9">
    <source>
        <dbReference type="ARBA" id="ARBA00022917"/>
    </source>
</evidence>
<dbReference type="InterPro" id="IPR014729">
    <property type="entry name" value="Rossmann-like_a/b/a_fold"/>
</dbReference>
<evidence type="ECO:0000256" key="1">
    <source>
        <dbReference type="ARBA" id="ARBA00001947"/>
    </source>
</evidence>
<keyword evidence="7" id="KW-0862">Zinc</keyword>
<dbReference type="GO" id="GO:0005524">
    <property type="term" value="F:ATP binding"/>
    <property type="evidence" value="ECO:0007669"/>
    <property type="project" value="UniProtKB-KW"/>
</dbReference>
<keyword evidence="20" id="KW-1185">Reference proteome</keyword>
<dbReference type="NCBIfam" id="TIGR00435">
    <property type="entry name" value="cysS"/>
    <property type="match status" value="1"/>
</dbReference>
<comment type="function">
    <text evidence="12">Mitochondrial cysteine-specific aminoacyl-tRNA synthetase that catalyzes the ATP-dependent ligation of cysteine to tRNA(Cys).</text>
</comment>
<dbReference type="SUPFAM" id="SSF52374">
    <property type="entry name" value="Nucleotidylyl transferase"/>
    <property type="match status" value="1"/>
</dbReference>
<evidence type="ECO:0000256" key="17">
    <source>
        <dbReference type="ARBA" id="ARBA00048609"/>
    </source>
</evidence>
<dbReference type="PRINTS" id="PR00983">
    <property type="entry name" value="TRNASYNTHCYS"/>
</dbReference>
<dbReference type="RefSeq" id="XP_022079701.1">
    <property type="nucleotide sequence ID" value="XM_022224009.1"/>
</dbReference>
<comment type="function">
    <text evidence="13">In addition to its role as an aminoacyl-tRNA synthetase, has also cysteine persulfide synthase activity. Produces reactive persulfide species such as cysteine persulfide (CysSSH) from substrate cysteine and mediate direct incorporation of CysSSH into proteins during translations, resulting in protein persulfides and polysulfides. CysSSHs behave as potent antioxidants and cellular protectants.</text>
</comment>
<dbReference type="CDD" id="cd00672">
    <property type="entry name" value="CysRS_core"/>
    <property type="match status" value="1"/>
</dbReference>
<keyword evidence="9" id="KW-0648">Protein biosynthesis</keyword>
<evidence type="ECO:0000256" key="7">
    <source>
        <dbReference type="ARBA" id="ARBA00022833"/>
    </source>
</evidence>
<evidence type="ECO:0000256" key="6">
    <source>
        <dbReference type="ARBA" id="ARBA00022741"/>
    </source>
</evidence>
<dbReference type="EC" id="6.1.1.16" evidence="3"/>
<evidence type="ECO:0000256" key="12">
    <source>
        <dbReference type="ARBA" id="ARBA00043868"/>
    </source>
</evidence>
<dbReference type="SUPFAM" id="SSF47323">
    <property type="entry name" value="Anticodon-binding domain of a subclass of class I aminoacyl-tRNA synthetases"/>
    <property type="match status" value="1"/>
</dbReference>
<comment type="catalytic activity">
    <reaction evidence="16">
        <text>S-sulfanyl-L-cysteine + L-cysteine = S-disulfanyl-L-cysteine + L-alanine</text>
        <dbReference type="Rhea" id="RHEA:78627"/>
        <dbReference type="ChEBI" id="CHEBI:35235"/>
        <dbReference type="ChEBI" id="CHEBI:57972"/>
        <dbReference type="ChEBI" id="CHEBI:58591"/>
        <dbReference type="ChEBI" id="CHEBI:229465"/>
    </reaction>
    <physiologicalReaction direction="left-to-right" evidence="16">
        <dbReference type="Rhea" id="RHEA:78628"/>
    </physiologicalReaction>
</comment>
<dbReference type="CTD" id="79587"/>
<evidence type="ECO:0000259" key="19">
    <source>
        <dbReference type="Pfam" id="PF01406"/>
    </source>
</evidence>
<dbReference type="Gene3D" id="1.20.120.1910">
    <property type="entry name" value="Cysteine-tRNA ligase, C-terminal anti-codon recognition domain"/>
    <property type="match status" value="1"/>
</dbReference>
<dbReference type="InterPro" id="IPR024909">
    <property type="entry name" value="Cys-tRNA/MSH_ligase"/>
</dbReference>
<comment type="cofactor">
    <cofactor evidence="1">
        <name>Zn(2+)</name>
        <dbReference type="ChEBI" id="CHEBI:29105"/>
    </cofactor>
</comment>